<dbReference type="EMBL" id="ML976998">
    <property type="protein sequence ID" value="KAF1954474.1"/>
    <property type="molecule type" value="Genomic_DNA"/>
</dbReference>
<dbReference type="PROSITE" id="PS51635">
    <property type="entry name" value="PNPLA"/>
    <property type="match status" value="1"/>
</dbReference>
<dbReference type="SUPFAM" id="SSF52151">
    <property type="entry name" value="FabD/lysophospholipase-like"/>
    <property type="match status" value="1"/>
</dbReference>
<gene>
    <name evidence="6" type="ORF">CC80DRAFT_517429</name>
</gene>
<evidence type="ECO:0000256" key="4">
    <source>
        <dbReference type="PROSITE-ProRule" id="PRU01161"/>
    </source>
</evidence>
<evidence type="ECO:0000313" key="7">
    <source>
        <dbReference type="Proteomes" id="UP000800035"/>
    </source>
</evidence>
<feature type="short sequence motif" description="GXSXG" evidence="4">
    <location>
        <begin position="56"/>
        <end position="60"/>
    </location>
</feature>
<organism evidence="6 7">
    <name type="scientific">Byssothecium circinans</name>
    <dbReference type="NCBI Taxonomy" id="147558"/>
    <lineage>
        <taxon>Eukaryota</taxon>
        <taxon>Fungi</taxon>
        <taxon>Dikarya</taxon>
        <taxon>Ascomycota</taxon>
        <taxon>Pezizomycotina</taxon>
        <taxon>Dothideomycetes</taxon>
        <taxon>Pleosporomycetidae</taxon>
        <taxon>Pleosporales</taxon>
        <taxon>Massarineae</taxon>
        <taxon>Massarinaceae</taxon>
        <taxon>Byssothecium</taxon>
    </lineage>
</organism>
<feature type="short sequence motif" description="DGA/G" evidence="4">
    <location>
        <begin position="210"/>
        <end position="212"/>
    </location>
</feature>
<dbReference type="Gene3D" id="3.40.1090.10">
    <property type="entry name" value="Cytosolic phospholipase A2 catalytic domain"/>
    <property type="match status" value="1"/>
</dbReference>
<feature type="domain" description="PNPLA" evidence="5">
    <location>
        <begin position="12"/>
        <end position="223"/>
    </location>
</feature>
<keyword evidence="3 4" id="KW-0443">Lipid metabolism</keyword>
<dbReference type="Proteomes" id="UP000800035">
    <property type="component" value="Unassembled WGS sequence"/>
</dbReference>
<dbReference type="GO" id="GO:0047499">
    <property type="term" value="F:calcium-independent phospholipase A2 activity"/>
    <property type="evidence" value="ECO:0007669"/>
    <property type="project" value="TreeGrafter"/>
</dbReference>
<keyword evidence="1 4" id="KW-0378">Hydrolase</keyword>
<evidence type="ECO:0000256" key="2">
    <source>
        <dbReference type="ARBA" id="ARBA00022963"/>
    </source>
</evidence>
<accession>A0A6A5TQE9</accession>
<dbReference type="GO" id="GO:0016020">
    <property type="term" value="C:membrane"/>
    <property type="evidence" value="ECO:0007669"/>
    <property type="project" value="TreeGrafter"/>
</dbReference>
<proteinExistence type="predicted"/>
<keyword evidence="7" id="KW-1185">Reference proteome</keyword>
<dbReference type="AlphaFoldDB" id="A0A6A5TQE9"/>
<sequence>MSEDTQRHLRLLSLDGGGIRGLSSLVILQQIMNGVNQNRGLDDQLHPWQVFDMIGGTSTGGIIAIMLGRLRMTLDECEDAYLKLSKRIFQPKRRFGKALKVADYLQANGRFDAHKLEEVMKENIRLTKIDDAVLEEDALLRDDDPRCKVFVCAVRANNSESALLRSYQNPKMAPVLFNECKIWEACRATSAATTFFDPVTIGKYGQTFVDGAVVYNNPVQLVQREASQLWPGRKTIMISVGTGAAPTKSFDGNLLAIVNSMKSILTQTERTANDFYHANHEMATDKRLFRFNVTRGLEGIGLAEYKEIGAIVDATQSYLDQADTYEKLSVCIEKLTKSNDESNSTARE</sequence>
<dbReference type="PANTHER" id="PTHR24185">
    <property type="entry name" value="CALCIUM-INDEPENDENT PHOSPHOLIPASE A2-GAMMA"/>
    <property type="match status" value="1"/>
</dbReference>
<dbReference type="GO" id="GO:0046486">
    <property type="term" value="P:glycerolipid metabolic process"/>
    <property type="evidence" value="ECO:0007669"/>
    <property type="project" value="UniProtKB-ARBA"/>
</dbReference>
<evidence type="ECO:0000256" key="1">
    <source>
        <dbReference type="ARBA" id="ARBA00022801"/>
    </source>
</evidence>
<dbReference type="OrthoDB" id="1658288at2759"/>
<dbReference type="PANTHER" id="PTHR24185:SF1">
    <property type="entry name" value="CALCIUM-INDEPENDENT PHOSPHOLIPASE A2-GAMMA"/>
    <property type="match status" value="1"/>
</dbReference>
<dbReference type="GO" id="GO:0019369">
    <property type="term" value="P:arachidonate metabolic process"/>
    <property type="evidence" value="ECO:0007669"/>
    <property type="project" value="TreeGrafter"/>
</dbReference>
<feature type="active site" description="Proton acceptor" evidence="4">
    <location>
        <position position="210"/>
    </location>
</feature>
<evidence type="ECO:0000259" key="5">
    <source>
        <dbReference type="PROSITE" id="PS51635"/>
    </source>
</evidence>
<dbReference type="GO" id="GO:0016042">
    <property type="term" value="P:lipid catabolic process"/>
    <property type="evidence" value="ECO:0007669"/>
    <property type="project" value="UniProtKB-UniRule"/>
</dbReference>
<evidence type="ECO:0000256" key="3">
    <source>
        <dbReference type="ARBA" id="ARBA00023098"/>
    </source>
</evidence>
<name>A0A6A5TQE9_9PLEO</name>
<dbReference type="CDD" id="cd07216">
    <property type="entry name" value="Pat17_PNPLA8_PNPLA9_like3"/>
    <property type="match status" value="1"/>
</dbReference>
<protein>
    <submittedName>
        <fullName evidence="6">Phospholipase, patatin family protein</fullName>
    </submittedName>
</protein>
<evidence type="ECO:0000313" key="6">
    <source>
        <dbReference type="EMBL" id="KAF1954474.1"/>
    </source>
</evidence>
<feature type="active site" description="Nucleophile" evidence="4">
    <location>
        <position position="58"/>
    </location>
</feature>
<keyword evidence="2 4" id="KW-0442">Lipid degradation</keyword>
<dbReference type="InterPro" id="IPR016035">
    <property type="entry name" value="Acyl_Trfase/lysoPLipase"/>
</dbReference>
<dbReference type="Pfam" id="PF01734">
    <property type="entry name" value="Patatin"/>
    <property type="match status" value="1"/>
</dbReference>
<reference evidence="6" key="1">
    <citation type="journal article" date="2020" name="Stud. Mycol.">
        <title>101 Dothideomycetes genomes: a test case for predicting lifestyles and emergence of pathogens.</title>
        <authorList>
            <person name="Haridas S."/>
            <person name="Albert R."/>
            <person name="Binder M."/>
            <person name="Bloem J."/>
            <person name="Labutti K."/>
            <person name="Salamov A."/>
            <person name="Andreopoulos B."/>
            <person name="Baker S."/>
            <person name="Barry K."/>
            <person name="Bills G."/>
            <person name="Bluhm B."/>
            <person name="Cannon C."/>
            <person name="Castanera R."/>
            <person name="Culley D."/>
            <person name="Daum C."/>
            <person name="Ezra D."/>
            <person name="Gonzalez J."/>
            <person name="Henrissat B."/>
            <person name="Kuo A."/>
            <person name="Liang C."/>
            <person name="Lipzen A."/>
            <person name="Lutzoni F."/>
            <person name="Magnuson J."/>
            <person name="Mondo S."/>
            <person name="Nolan M."/>
            <person name="Ohm R."/>
            <person name="Pangilinan J."/>
            <person name="Park H.-J."/>
            <person name="Ramirez L."/>
            <person name="Alfaro M."/>
            <person name="Sun H."/>
            <person name="Tritt A."/>
            <person name="Yoshinaga Y."/>
            <person name="Zwiers L.-H."/>
            <person name="Turgeon B."/>
            <person name="Goodwin S."/>
            <person name="Spatafora J."/>
            <person name="Crous P."/>
            <person name="Grigoriev I."/>
        </authorList>
    </citation>
    <scope>NUCLEOTIDE SEQUENCE</scope>
    <source>
        <strain evidence="6">CBS 675.92</strain>
    </source>
</reference>
<feature type="short sequence motif" description="GXGXXG" evidence="4">
    <location>
        <begin position="16"/>
        <end position="21"/>
    </location>
</feature>
<dbReference type="InterPro" id="IPR002641">
    <property type="entry name" value="PNPLA_dom"/>
</dbReference>